<feature type="transmembrane region" description="Helical" evidence="2">
    <location>
        <begin position="159"/>
        <end position="182"/>
    </location>
</feature>
<keyword evidence="2" id="KW-1133">Transmembrane helix</keyword>
<evidence type="ECO:0000313" key="4">
    <source>
        <dbReference type="Proteomes" id="UP000653493"/>
    </source>
</evidence>
<keyword evidence="2" id="KW-0812">Transmembrane</keyword>
<reference evidence="3" key="1">
    <citation type="journal article" date="2014" name="Int. J. Syst. Evol. Microbiol.">
        <title>Complete genome sequence of Corynebacterium casei LMG S-19264T (=DSM 44701T), isolated from a smear-ripened cheese.</title>
        <authorList>
            <consortium name="US DOE Joint Genome Institute (JGI-PGF)"/>
            <person name="Walter F."/>
            <person name="Albersmeier A."/>
            <person name="Kalinowski J."/>
            <person name="Ruckert C."/>
        </authorList>
    </citation>
    <scope>NUCLEOTIDE SEQUENCE</scope>
    <source>
        <strain evidence="3">JCM 4234</strain>
    </source>
</reference>
<organism evidence="3 4">
    <name type="scientific">Streptomyces griseoviridis</name>
    <dbReference type="NCBI Taxonomy" id="45398"/>
    <lineage>
        <taxon>Bacteria</taxon>
        <taxon>Bacillati</taxon>
        <taxon>Actinomycetota</taxon>
        <taxon>Actinomycetes</taxon>
        <taxon>Kitasatosporales</taxon>
        <taxon>Streptomycetaceae</taxon>
        <taxon>Streptomyces</taxon>
    </lineage>
</organism>
<proteinExistence type="predicted"/>
<keyword evidence="2" id="KW-0472">Membrane</keyword>
<protein>
    <submittedName>
        <fullName evidence="3">Uncharacterized protein</fullName>
    </submittedName>
</protein>
<reference evidence="3" key="2">
    <citation type="submission" date="2020-09" db="EMBL/GenBank/DDBJ databases">
        <authorList>
            <person name="Sun Q."/>
            <person name="Ohkuma M."/>
        </authorList>
    </citation>
    <scope>NUCLEOTIDE SEQUENCE</scope>
    <source>
        <strain evidence="3">JCM 4234</strain>
    </source>
</reference>
<feature type="transmembrane region" description="Helical" evidence="2">
    <location>
        <begin position="189"/>
        <end position="213"/>
    </location>
</feature>
<keyword evidence="4" id="KW-1185">Reference proteome</keyword>
<accession>A0A918L7V5</accession>
<gene>
    <name evidence="3" type="ORF">GCM10010238_03430</name>
</gene>
<dbReference type="Proteomes" id="UP000653493">
    <property type="component" value="Unassembled WGS sequence"/>
</dbReference>
<evidence type="ECO:0000313" key="3">
    <source>
        <dbReference type="EMBL" id="GGS18631.1"/>
    </source>
</evidence>
<dbReference type="AlphaFoldDB" id="A0A918L7V5"/>
<evidence type="ECO:0000256" key="1">
    <source>
        <dbReference type="SAM" id="MobiDB-lite"/>
    </source>
</evidence>
<name>A0A918L7V5_STRGD</name>
<comment type="caution">
    <text evidence="3">The sequence shown here is derived from an EMBL/GenBank/DDBJ whole genome shotgun (WGS) entry which is preliminary data.</text>
</comment>
<feature type="region of interest" description="Disordered" evidence="1">
    <location>
        <begin position="320"/>
        <end position="354"/>
    </location>
</feature>
<feature type="compositionally biased region" description="Polar residues" evidence="1">
    <location>
        <begin position="345"/>
        <end position="354"/>
    </location>
</feature>
<sequence length="354" mass="39026">MDLEKPPTGDVRRTAYTEERGGEGCLTVAIRLPVRIVALVLVVPVRMAWDALVAAGGFLGRTVFRPLGRAVGWLARAVFVWPFVGLWRYVVVPLAKAAGWLGLLLVVRPARWVYRWVLSPAGHALAWCWARLVVPVGDALWAAGTWLARYLLVRPLQWAYRWVLTPVGHALAWCGRGVAWCVRTVVAGIAWAVSWVVRVLLVWPALALWRWVLAPVGRVLAVVGREAGDALGHAWRIAGRISLAAGRFLGTLLRWIFVEPVRWVYRTVLTPVGHVVRDAVLRPAAAAARGTGRAVRQAFASARESVRQVRADVRRALFGAPPPARPVRRPVDRREPSGAEARTLGRSTTALTKD</sequence>
<feature type="transmembrane region" description="Helical" evidence="2">
    <location>
        <begin position="36"/>
        <end position="59"/>
    </location>
</feature>
<evidence type="ECO:0000256" key="2">
    <source>
        <dbReference type="SAM" id="Phobius"/>
    </source>
</evidence>
<dbReference type="EMBL" id="BMSL01000001">
    <property type="protein sequence ID" value="GGS18631.1"/>
    <property type="molecule type" value="Genomic_DNA"/>
</dbReference>